<feature type="transmembrane region" description="Helical" evidence="1">
    <location>
        <begin position="216"/>
        <end position="235"/>
    </location>
</feature>
<feature type="transmembrane region" description="Helical" evidence="1">
    <location>
        <begin position="173"/>
        <end position="196"/>
    </location>
</feature>
<keyword evidence="1" id="KW-0812">Transmembrane</keyword>
<feature type="transmembrane region" description="Helical" evidence="1">
    <location>
        <begin position="84"/>
        <end position="108"/>
    </location>
</feature>
<feature type="transmembrane region" description="Helical" evidence="1">
    <location>
        <begin position="20"/>
        <end position="41"/>
    </location>
</feature>
<organism evidence="2 3">
    <name type="scientific">Steinernema carpocapsae</name>
    <name type="common">Entomopathogenic nematode</name>
    <dbReference type="NCBI Taxonomy" id="34508"/>
    <lineage>
        <taxon>Eukaryota</taxon>
        <taxon>Metazoa</taxon>
        <taxon>Ecdysozoa</taxon>
        <taxon>Nematoda</taxon>
        <taxon>Chromadorea</taxon>
        <taxon>Rhabditida</taxon>
        <taxon>Tylenchina</taxon>
        <taxon>Panagrolaimomorpha</taxon>
        <taxon>Strongyloidoidea</taxon>
        <taxon>Steinernematidae</taxon>
        <taxon>Steinernema</taxon>
    </lineage>
</organism>
<feature type="transmembrane region" description="Helical" evidence="1">
    <location>
        <begin position="247"/>
        <end position="268"/>
    </location>
</feature>
<name>A0A4U5M280_STECR</name>
<keyword evidence="1" id="KW-0472">Membrane</keyword>
<sequence length="299" mass="33879">MNVTSNTPLEGWMKTVSGVLPILLVLTLTPVHGRILYMFLFKLPYCKLEVYGIMAHIEIIQLLSVPGIFMMGVAQFLGYDPGNIVILFFHIISVSSRIEPALSFVLALNRLKIMCKLGIPRWANMVFYIVIYIYGTLTMVALFTPWCGLHFTVGENWGEYDFSKPYTWYVERSNYFFMMSFGGATLTCYVAIFAHLIYTKKSTGMNHSVTKTETNVLFYSLLRFITEAVLMGVHRNMPPFHNQLVNFIFFICFASNAIVLPPVTLLIVNRSFANDFFARKGPTTLANIASIKPTGPPQN</sequence>
<feature type="transmembrane region" description="Helical" evidence="1">
    <location>
        <begin position="129"/>
        <end position="153"/>
    </location>
</feature>
<dbReference type="Proteomes" id="UP000298663">
    <property type="component" value="Unassembled WGS sequence"/>
</dbReference>
<gene>
    <name evidence="2" type="ORF">L596_026714</name>
</gene>
<proteinExistence type="predicted"/>
<evidence type="ECO:0000256" key="1">
    <source>
        <dbReference type="SAM" id="Phobius"/>
    </source>
</evidence>
<dbReference type="AlphaFoldDB" id="A0A4U5M280"/>
<feature type="transmembrane region" description="Helical" evidence="1">
    <location>
        <begin position="53"/>
        <end position="78"/>
    </location>
</feature>
<protein>
    <recommendedName>
        <fullName evidence="4">Serpentine receptor class gamma</fullName>
    </recommendedName>
</protein>
<accession>A0A4U5M280</accession>
<keyword evidence="1" id="KW-1133">Transmembrane helix</keyword>
<evidence type="ECO:0008006" key="4">
    <source>
        <dbReference type="Google" id="ProtNLM"/>
    </source>
</evidence>
<reference evidence="2 3" key="2">
    <citation type="journal article" date="2019" name="G3 (Bethesda)">
        <title>Hybrid Assembly of the Genome of the Entomopathogenic Nematode Steinernema carpocapsae Identifies the X-Chromosome.</title>
        <authorList>
            <person name="Serra L."/>
            <person name="Macchietto M."/>
            <person name="Macias-Munoz A."/>
            <person name="McGill C.J."/>
            <person name="Rodriguez I.M."/>
            <person name="Rodriguez B."/>
            <person name="Murad R."/>
            <person name="Mortazavi A."/>
        </authorList>
    </citation>
    <scope>NUCLEOTIDE SEQUENCE [LARGE SCALE GENOMIC DNA]</scope>
    <source>
        <strain evidence="2 3">ALL</strain>
    </source>
</reference>
<keyword evidence="3" id="KW-1185">Reference proteome</keyword>
<evidence type="ECO:0000313" key="3">
    <source>
        <dbReference type="Proteomes" id="UP000298663"/>
    </source>
</evidence>
<dbReference type="OrthoDB" id="5829915at2759"/>
<dbReference type="EMBL" id="AZBU02000010">
    <property type="protein sequence ID" value="TKR62797.1"/>
    <property type="molecule type" value="Genomic_DNA"/>
</dbReference>
<evidence type="ECO:0000313" key="2">
    <source>
        <dbReference type="EMBL" id="TKR62797.1"/>
    </source>
</evidence>
<comment type="caution">
    <text evidence="2">The sequence shown here is derived from an EMBL/GenBank/DDBJ whole genome shotgun (WGS) entry which is preliminary data.</text>
</comment>
<reference evidence="2 3" key="1">
    <citation type="journal article" date="2015" name="Genome Biol.">
        <title>Comparative genomics of Steinernema reveals deeply conserved gene regulatory networks.</title>
        <authorList>
            <person name="Dillman A.R."/>
            <person name="Macchietto M."/>
            <person name="Porter C.F."/>
            <person name="Rogers A."/>
            <person name="Williams B."/>
            <person name="Antoshechkin I."/>
            <person name="Lee M.M."/>
            <person name="Goodwin Z."/>
            <person name="Lu X."/>
            <person name="Lewis E.E."/>
            <person name="Goodrich-Blair H."/>
            <person name="Stock S.P."/>
            <person name="Adams B.J."/>
            <person name="Sternberg P.W."/>
            <person name="Mortazavi A."/>
        </authorList>
    </citation>
    <scope>NUCLEOTIDE SEQUENCE [LARGE SCALE GENOMIC DNA]</scope>
    <source>
        <strain evidence="2 3">ALL</strain>
    </source>
</reference>